<dbReference type="GO" id="GO:0050118">
    <property type="term" value="F:N-acetyldiaminopimelate deacetylase activity"/>
    <property type="evidence" value="ECO:0007669"/>
    <property type="project" value="UniProtKB-ARBA"/>
</dbReference>
<evidence type="ECO:0000259" key="4">
    <source>
        <dbReference type="Pfam" id="PF07687"/>
    </source>
</evidence>
<keyword evidence="3" id="KW-0732">Signal</keyword>
<keyword evidence="2" id="KW-0464">Manganese</keyword>
<gene>
    <name evidence="5" type="ORF">GCM10011342_14090</name>
</gene>
<dbReference type="PANTHER" id="PTHR11014:SF63">
    <property type="entry name" value="METALLOPEPTIDASE, PUTATIVE (AFU_ORTHOLOGUE AFUA_6G09600)-RELATED"/>
    <property type="match status" value="1"/>
</dbReference>
<feature type="binding site" evidence="2">
    <location>
        <position position="191"/>
    </location>
    <ligand>
        <name>Mn(2+)</name>
        <dbReference type="ChEBI" id="CHEBI:29035"/>
        <label>2</label>
    </ligand>
</feature>
<dbReference type="Pfam" id="PF01546">
    <property type="entry name" value="Peptidase_M20"/>
    <property type="match status" value="1"/>
</dbReference>
<dbReference type="PANTHER" id="PTHR11014">
    <property type="entry name" value="PEPTIDASE M20 FAMILY MEMBER"/>
    <property type="match status" value="1"/>
</dbReference>
<feature type="signal peptide" evidence="3">
    <location>
        <begin position="1"/>
        <end position="19"/>
    </location>
</feature>
<dbReference type="EMBL" id="BMGH01000001">
    <property type="protein sequence ID" value="GGD06388.1"/>
    <property type="molecule type" value="Genomic_DNA"/>
</dbReference>
<keyword evidence="2" id="KW-0479">Metal-binding</keyword>
<protein>
    <submittedName>
        <fullName evidence="5">Putative amidohydrolase</fullName>
    </submittedName>
</protein>
<evidence type="ECO:0000256" key="1">
    <source>
        <dbReference type="ARBA" id="ARBA00022801"/>
    </source>
</evidence>
<dbReference type="SUPFAM" id="SSF55031">
    <property type="entry name" value="Bacterial exopeptidase dimerisation domain"/>
    <property type="match status" value="1"/>
</dbReference>
<dbReference type="InterPro" id="IPR011650">
    <property type="entry name" value="Peptidase_M20_dimer"/>
</dbReference>
<comment type="cofactor">
    <cofactor evidence="2">
        <name>Mn(2+)</name>
        <dbReference type="ChEBI" id="CHEBI:29035"/>
    </cofactor>
    <text evidence="2">The Mn(2+) ion enhances activity.</text>
</comment>
<dbReference type="AlphaFoldDB" id="A0A8J2V7F4"/>
<dbReference type="NCBIfam" id="TIGR01891">
    <property type="entry name" value="amidohydrolases"/>
    <property type="match status" value="1"/>
</dbReference>
<sequence>MLTGAALAAIGFFAGSANAADLKADIAADYGYLEGLYKTLHANPELSFMEVETARRMAAEFRKLGFDVTEGVGKTGVVGVMQNGDGPVVTLRADMDGLPVAEQTGLAYASKATGENRFGEVQPIMHACGHDVHMTSLIGAARQLVERKGEWSGTLILIAQPAEEIGLGARAMLDDGLYERFPRPDYVVALHDSASLAAGKVAYTPGWALANVDSVDIYVRGIGGHGAYPQTTKDPVVIGASIVTALQTLVSREISPLEPAVVTVGAFNAGAKHNIISDEAHLQLTVRSYTDEVRARLLDGIQRIARAQAASAGLPEDLYPRIEIEEDYTPSTYNDPALAERLAGRFRDRFGEENVIQADPVMGGEDFAWYGRLEPKIPTMIFWIGAVAPGKVAAAQAGGDPLPSLHSPFFAPQPRPTILTGVEAMTAAALDLLQPAISE</sequence>
<evidence type="ECO:0000256" key="2">
    <source>
        <dbReference type="PIRSR" id="PIRSR005962-1"/>
    </source>
</evidence>
<evidence type="ECO:0000256" key="3">
    <source>
        <dbReference type="SAM" id="SignalP"/>
    </source>
</evidence>
<name>A0A8J2V7F4_9PROT</name>
<dbReference type="FunFam" id="3.30.70.360:FF:000001">
    <property type="entry name" value="N-acetyldiaminopimelate deacetylase"/>
    <property type="match status" value="1"/>
</dbReference>
<dbReference type="Gene3D" id="3.40.630.10">
    <property type="entry name" value="Zn peptidases"/>
    <property type="match status" value="1"/>
</dbReference>
<feature type="binding site" evidence="2">
    <location>
        <position position="128"/>
    </location>
    <ligand>
        <name>Mn(2+)</name>
        <dbReference type="ChEBI" id="CHEBI:29035"/>
        <label>2</label>
    </ligand>
</feature>
<feature type="binding site" evidence="2">
    <location>
        <position position="406"/>
    </location>
    <ligand>
        <name>Mn(2+)</name>
        <dbReference type="ChEBI" id="CHEBI:29035"/>
        <label>2</label>
    </ligand>
</feature>
<feature type="chain" id="PRO_5035278205" evidence="3">
    <location>
        <begin position="20"/>
        <end position="439"/>
    </location>
</feature>
<reference evidence="5" key="1">
    <citation type="journal article" date="2014" name="Int. J. Syst. Evol. Microbiol.">
        <title>Complete genome sequence of Corynebacterium casei LMG S-19264T (=DSM 44701T), isolated from a smear-ripened cheese.</title>
        <authorList>
            <consortium name="US DOE Joint Genome Institute (JGI-PGF)"/>
            <person name="Walter F."/>
            <person name="Albersmeier A."/>
            <person name="Kalinowski J."/>
            <person name="Ruckert C."/>
        </authorList>
    </citation>
    <scope>NUCLEOTIDE SEQUENCE</scope>
    <source>
        <strain evidence="5">CGMCC 1.12921</strain>
    </source>
</reference>
<organism evidence="5 6">
    <name type="scientific">Aquisalinus flavus</name>
    <dbReference type="NCBI Taxonomy" id="1526572"/>
    <lineage>
        <taxon>Bacteria</taxon>
        <taxon>Pseudomonadati</taxon>
        <taxon>Pseudomonadota</taxon>
        <taxon>Alphaproteobacteria</taxon>
        <taxon>Parvularculales</taxon>
        <taxon>Parvularculaceae</taxon>
        <taxon>Aquisalinus</taxon>
    </lineage>
</organism>
<feature type="binding site" evidence="2">
    <location>
        <position position="164"/>
    </location>
    <ligand>
        <name>Mn(2+)</name>
        <dbReference type="ChEBI" id="CHEBI:29035"/>
        <label>2</label>
    </ligand>
</feature>
<dbReference type="GO" id="GO:0019877">
    <property type="term" value="P:diaminopimelate biosynthetic process"/>
    <property type="evidence" value="ECO:0007669"/>
    <property type="project" value="UniProtKB-ARBA"/>
</dbReference>
<proteinExistence type="predicted"/>
<evidence type="ECO:0000313" key="6">
    <source>
        <dbReference type="Proteomes" id="UP000613582"/>
    </source>
</evidence>
<keyword evidence="6" id="KW-1185">Reference proteome</keyword>
<dbReference type="Pfam" id="PF07687">
    <property type="entry name" value="M20_dimer"/>
    <property type="match status" value="1"/>
</dbReference>
<dbReference type="GO" id="GO:0046872">
    <property type="term" value="F:metal ion binding"/>
    <property type="evidence" value="ECO:0007669"/>
    <property type="project" value="UniProtKB-KW"/>
</dbReference>
<dbReference type="SUPFAM" id="SSF53187">
    <property type="entry name" value="Zn-dependent exopeptidases"/>
    <property type="match status" value="1"/>
</dbReference>
<dbReference type="InterPro" id="IPR017439">
    <property type="entry name" value="Amidohydrolase"/>
</dbReference>
<dbReference type="InterPro" id="IPR002933">
    <property type="entry name" value="Peptidase_M20"/>
</dbReference>
<feature type="binding site" evidence="2">
    <location>
        <position position="130"/>
    </location>
    <ligand>
        <name>Mn(2+)</name>
        <dbReference type="ChEBI" id="CHEBI:29035"/>
        <label>2</label>
    </ligand>
</feature>
<dbReference type="Gene3D" id="3.30.70.360">
    <property type="match status" value="1"/>
</dbReference>
<dbReference type="Proteomes" id="UP000613582">
    <property type="component" value="Unassembled WGS sequence"/>
</dbReference>
<comment type="caution">
    <text evidence="5">The sequence shown here is derived from an EMBL/GenBank/DDBJ whole genome shotgun (WGS) entry which is preliminary data.</text>
</comment>
<evidence type="ECO:0000313" key="5">
    <source>
        <dbReference type="EMBL" id="GGD06388.1"/>
    </source>
</evidence>
<feature type="domain" description="Peptidase M20 dimerisation" evidence="4">
    <location>
        <begin position="212"/>
        <end position="309"/>
    </location>
</feature>
<reference evidence="5" key="2">
    <citation type="submission" date="2020-09" db="EMBL/GenBank/DDBJ databases">
        <authorList>
            <person name="Sun Q."/>
            <person name="Zhou Y."/>
        </authorList>
    </citation>
    <scope>NUCLEOTIDE SEQUENCE</scope>
    <source>
        <strain evidence="5">CGMCC 1.12921</strain>
    </source>
</reference>
<accession>A0A8J2V7F4</accession>
<dbReference type="InterPro" id="IPR036264">
    <property type="entry name" value="Bact_exopeptidase_dim_dom"/>
</dbReference>
<dbReference type="PIRSF" id="PIRSF005962">
    <property type="entry name" value="Pept_M20D_amidohydro"/>
    <property type="match status" value="1"/>
</dbReference>
<keyword evidence="1" id="KW-0378">Hydrolase</keyword>